<evidence type="ECO:0000313" key="1">
    <source>
        <dbReference type="Proteomes" id="UP000887566"/>
    </source>
</evidence>
<proteinExistence type="predicted"/>
<protein>
    <submittedName>
        <fullName evidence="2">Uncharacterized protein</fullName>
    </submittedName>
</protein>
<reference evidence="2" key="1">
    <citation type="submission" date="2022-11" db="UniProtKB">
        <authorList>
            <consortium name="WormBaseParasite"/>
        </authorList>
    </citation>
    <scope>IDENTIFICATION</scope>
</reference>
<accession>A0A914V8S8</accession>
<dbReference type="AlphaFoldDB" id="A0A914V8S8"/>
<dbReference type="Proteomes" id="UP000887566">
    <property type="component" value="Unplaced"/>
</dbReference>
<organism evidence="1 2">
    <name type="scientific">Plectus sambesii</name>
    <dbReference type="NCBI Taxonomy" id="2011161"/>
    <lineage>
        <taxon>Eukaryota</taxon>
        <taxon>Metazoa</taxon>
        <taxon>Ecdysozoa</taxon>
        <taxon>Nematoda</taxon>
        <taxon>Chromadorea</taxon>
        <taxon>Plectida</taxon>
        <taxon>Plectina</taxon>
        <taxon>Plectoidea</taxon>
        <taxon>Plectidae</taxon>
        <taxon>Plectus</taxon>
    </lineage>
</organism>
<dbReference type="WBParaSite" id="PSAMB.scaffold157size70979.g2687.t1">
    <property type="protein sequence ID" value="PSAMB.scaffold157size70979.g2687.t1"/>
    <property type="gene ID" value="PSAMB.scaffold157size70979.g2687"/>
</dbReference>
<name>A0A914V8S8_9BILA</name>
<sequence length="147" mass="16527">MDTGCCGFAWKERKWEYKLGDEHDRFITSRDAESPGPTNNRPIQRQHSAPCVLRRLTLEGGVFGGAGHQHVYRDSVIYRAARSSRARYLRRPAMLVRCLMRPVVCFEGMTAGSRTAAAVAKLTRRLIQLCYLFCSLCSRGAAGDDSR</sequence>
<keyword evidence="1" id="KW-1185">Reference proteome</keyword>
<evidence type="ECO:0000313" key="2">
    <source>
        <dbReference type="WBParaSite" id="PSAMB.scaffold157size70979.g2687.t1"/>
    </source>
</evidence>